<organism evidence="2 3">
    <name type="scientific">Rubroshorea leprosula</name>
    <dbReference type="NCBI Taxonomy" id="152421"/>
    <lineage>
        <taxon>Eukaryota</taxon>
        <taxon>Viridiplantae</taxon>
        <taxon>Streptophyta</taxon>
        <taxon>Embryophyta</taxon>
        <taxon>Tracheophyta</taxon>
        <taxon>Spermatophyta</taxon>
        <taxon>Magnoliopsida</taxon>
        <taxon>eudicotyledons</taxon>
        <taxon>Gunneridae</taxon>
        <taxon>Pentapetalae</taxon>
        <taxon>rosids</taxon>
        <taxon>malvids</taxon>
        <taxon>Malvales</taxon>
        <taxon>Dipterocarpaceae</taxon>
        <taxon>Rubroshorea</taxon>
    </lineage>
</organism>
<feature type="compositionally biased region" description="Gly residues" evidence="1">
    <location>
        <begin position="71"/>
        <end position="81"/>
    </location>
</feature>
<feature type="region of interest" description="Disordered" evidence="1">
    <location>
        <begin position="46"/>
        <end position="150"/>
    </location>
</feature>
<keyword evidence="3" id="KW-1185">Reference proteome</keyword>
<feature type="region of interest" description="Disordered" evidence="1">
    <location>
        <begin position="1"/>
        <end position="31"/>
    </location>
</feature>
<comment type="caution">
    <text evidence="2">The sequence shown here is derived from an EMBL/GenBank/DDBJ whole genome shotgun (WGS) entry which is preliminary data.</text>
</comment>
<accession>A0AAV5IRG0</accession>
<name>A0AAV5IRG0_9ROSI</name>
<proteinExistence type="predicted"/>
<protein>
    <submittedName>
        <fullName evidence="2">Uncharacterized protein</fullName>
    </submittedName>
</protein>
<gene>
    <name evidence="2" type="ORF">SLEP1_g13773</name>
</gene>
<sequence>MAQSPFTVPPSSPSSPSEISESTLRANQTEHATVTTAVTILAFLPPLIPPRNSSSSSPGTLMWLMSLSPGAGEGELVGGPFGDRSDGDGATVDGGESGSGEKSGDPTGEGASAREEVSPNSGAGTGDNSGDSEANAKWISDKNKTAANSSFTIARPGNEFLEKSAKEVCEDRKKPS</sequence>
<evidence type="ECO:0000313" key="2">
    <source>
        <dbReference type="EMBL" id="GKV01201.1"/>
    </source>
</evidence>
<dbReference type="EMBL" id="BPVZ01000016">
    <property type="protein sequence ID" value="GKV01201.1"/>
    <property type="molecule type" value="Genomic_DNA"/>
</dbReference>
<dbReference type="AlphaFoldDB" id="A0AAV5IRG0"/>
<reference evidence="2 3" key="1">
    <citation type="journal article" date="2021" name="Commun. Biol.">
        <title>The genome of Shorea leprosula (Dipterocarpaceae) highlights the ecological relevance of drought in aseasonal tropical rainforests.</title>
        <authorList>
            <person name="Ng K.K.S."/>
            <person name="Kobayashi M.J."/>
            <person name="Fawcett J.A."/>
            <person name="Hatakeyama M."/>
            <person name="Paape T."/>
            <person name="Ng C.H."/>
            <person name="Ang C.C."/>
            <person name="Tnah L.H."/>
            <person name="Lee C.T."/>
            <person name="Nishiyama T."/>
            <person name="Sese J."/>
            <person name="O'Brien M.J."/>
            <person name="Copetti D."/>
            <person name="Mohd Noor M.I."/>
            <person name="Ong R.C."/>
            <person name="Putra M."/>
            <person name="Sireger I.Z."/>
            <person name="Indrioko S."/>
            <person name="Kosugi Y."/>
            <person name="Izuno A."/>
            <person name="Isagi Y."/>
            <person name="Lee S.L."/>
            <person name="Shimizu K.K."/>
        </authorList>
    </citation>
    <scope>NUCLEOTIDE SEQUENCE [LARGE SCALE GENOMIC DNA]</scope>
    <source>
        <strain evidence="2">214</strain>
    </source>
</reference>
<evidence type="ECO:0000313" key="3">
    <source>
        <dbReference type="Proteomes" id="UP001054252"/>
    </source>
</evidence>
<feature type="compositionally biased region" description="Polar residues" evidence="1">
    <location>
        <begin position="118"/>
        <end position="132"/>
    </location>
</feature>
<evidence type="ECO:0000256" key="1">
    <source>
        <dbReference type="SAM" id="MobiDB-lite"/>
    </source>
</evidence>
<dbReference type="Proteomes" id="UP001054252">
    <property type="component" value="Unassembled WGS sequence"/>
</dbReference>